<dbReference type="InterPro" id="IPR011990">
    <property type="entry name" value="TPR-like_helical_dom_sf"/>
</dbReference>
<keyword evidence="3" id="KW-1185">Reference proteome</keyword>
<dbReference type="STRING" id="84724.SAMN04488564_108251"/>
<dbReference type="EMBL" id="FOYL01000008">
    <property type="protein sequence ID" value="SFR25175.1"/>
    <property type="molecule type" value="Genomic_DNA"/>
</dbReference>
<dbReference type="PANTHER" id="PTHR46082:SF6">
    <property type="entry name" value="AAA+ ATPASE DOMAIN-CONTAINING PROTEIN-RELATED"/>
    <property type="match status" value="1"/>
</dbReference>
<feature type="domain" description="NB-ARC" evidence="1">
    <location>
        <begin position="61"/>
        <end position="199"/>
    </location>
</feature>
<proteinExistence type="predicted"/>
<dbReference type="InterPro" id="IPR053137">
    <property type="entry name" value="NLR-like"/>
</dbReference>
<dbReference type="AlphaFoldDB" id="A0A1I6F5B0"/>
<reference evidence="3" key="1">
    <citation type="submission" date="2016-10" db="EMBL/GenBank/DDBJ databases">
        <authorList>
            <person name="Varghese N."/>
            <person name="Submissions S."/>
        </authorList>
    </citation>
    <scope>NUCLEOTIDE SEQUENCE [LARGE SCALE GENOMIC DNA]</scope>
    <source>
        <strain evidence="3">DSM 44232</strain>
    </source>
</reference>
<evidence type="ECO:0000313" key="2">
    <source>
        <dbReference type="EMBL" id="SFR25175.1"/>
    </source>
</evidence>
<protein>
    <submittedName>
        <fullName evidence="2">Tetratricopeptide repeat-containing protein</fullName>
    </submittedName>
</protein>
<dbReference type="SUPFAM" id="SSF52540">
    <property type="entry name" value="P-loop containing nucleoside triphosphate hydrolases"/>
    <property type="match status" value="1"/>
</dbReference>
<dbReference type="PANTHER" id="PTHR46082">
    <property type="entry name" value="ATP/GTP-BINDING PROTEIN-RELATED"/>
    <property type="match status" value="1"/>
</dbReference>
<dbReference type="Pfam" id="PF00931">
    <property type="entry name" value="NB-ARC"/>
    <property type="match status" value="1"/>
</dbReference>
<dbReference type="Pfam" id="PF13374">
    <property type="entry name" value="TPR_10"/>
    <property type="match status" value="2"/>
</dbReference>
<accession>A0A1I6F5B0</accession>
<gene>
    <name evidence="2" type="ORF">SAMN04488564_108251</name>
</gene>
<name>A0A1I6F5B0_9PSEU</name>
<evidence type="ECO:0000313" key="3">
    <source>
        <dbReference type="Proteomes" id="UP000198583"/>
    </source>
</evidence>
<evidence type="ECO:0000259" key="1">
    <source>
        <dbReference type="Pfam" id="PF00931"/>
    </source>
</evidence>
<sequence length="664" mass="72124">MHNSVTGDVYGPLVQAGHVSGDINLHTHTTLRPPAELPLRIGVVPQRAASFQQRSLSWNAVTVLSGMGGVGKTQLAADHAAKEWSAGKVSLLVWVTADSREAIVSAYAEAAAELTGRDETDPERGARRLLEWLASTGEPWLVVLDDVQDPADLADLWPPDNGRTLVTTRRRDAALRGDRRAVVEVETFSEAEGLAYLREVLADQPALLDGAAEVVRELGCLPLALAQAGAYVLDLQLSCTEYLRRLTSQPLKSVAATWSLSIQQANSLRPRKVAGHLLDVLSVLDPNGVPLGVLLGASTQDHVLGRTGDVLDESGLRDVLANLHRLGLITLDPTSPGREIRVHALVQRANRDTWKTRQTRRVTRAAADALKEVWPRNPHDQSVNVLRANAATLFANGSEHLWGRKCHALPLTLGNSIGLSGRADEARDHFDRLRTTATQALGPCDVYTLVARSSLAYWRGRAGDPAGALAEYEQISADASRVRRADREVVRDLVLNNLQDHANMRARTGDVAGAVTQFEQLLSERLRTHGPDDLDVLSIRNDLARLRRRSGSGDPLAEIERLIPDLSRVYGPEHPQTLAARHNLAVARAGSGDLAGAIADQERLVPDALRVYGPGHPRTVDIRNSLVDWLAEAGDLEGARAAAAELVADHERLLGADLKRRRED</sequence>
<dbReference type="SUPFAM" id="SSF48452">
    <property type="entry name" value="TPR-like"/>
    <property type="match status" value="1"/>
</dbReference>
<dbReference type="Proteomes" id="UP000198583">
    <property type="component" value="Unassembled WGS sequence"/>
</dbReference>
<dbReference type="GO" id="GO:0043531">
    <property type="term" value="F:ADP binding"/>
    <property type="evidence" value="ECO:0007669"/>
    <property type="project" value="InterPro"/>
</dbReference>
<dbReference type="InterPro" id="IPR027417">
    <property type="entry name" value="P-loop_NTPase"/>
</dbReference>
<dbReference type="InterPro" id="IPR002182">
    <property type="entry name" value="NB-ARC"/>
</dbReference>
<organism evidence="2 3">
    <name type="scientific">Lentzea waywayandensis</name>
    <dbReference type="NCBI Taxonomy" id="84724"/>
    <lineage>
        <taxon>Bacteria</taxon>
        <taxon>Bacillati</taxon>
        <taxon>Actinomycetota</taxon>
        <taxon>Actinomycetes</taxon>
        <taxon>Pseudonocardiales</taxon>
        <taxon>Pseudonocardiaceae</taxon>
        <taxon>Lentzea</taxon>
    </lineage>
</organism>
<dbReference type="Gene3D" id="3.40.50.300">
    <property type="entry name" value="P-loop containing nucleotide triphosphate hydrolases"/>
    <property type="match status" value="1"/>
</dbReference>
<dbReference type="PRINTS" id="PR00364">
    <property type="entry name" value="DISEASERSIST"/>
</dbReference>
<dbReference type="Gene3D" id="1.25.40.10">
    <property type="entry name" value="Tetratricopeptide repeat domain"/>
    <property type="match status" value="2"/>
</dbReference>